<dbReference type="InterPro" id="IPR011060">
    <property type="entry name" value="RibuloseP-bd_barrel"/>
</dbReference>
<dbReference type="GO" id="GO:0004425">
    <property type="term" value="F:indole-3-glycerol-phosphate synthase activity"/>
    <property type="evidence" value="ECO:0007669"/>
    <property type="project" value="UniProtKB-EC"/>
</dbReference>
<keyword evidence="8" id="KW-0456">Lyase</keyword>
<gene>
    <name evidence="10" type="ORF">A4H02_07475</name>
</gene>
<dbReference type="InterPro" id="IPR013798">
    <property type="entry name" value="Indole-3-glycerol_P_synth_dom"/>
</dbReference>
<evidence type="ECO:0000256" key="1">
    <source>
        <dbReference type="ARBA" id="ARBA00001633"/>
    </source>
</evidence>
<dbReference type="PROSITE" id="PS00614">
    <property type="entry name" value="IGPS"/>
    <property type="match status" value="1"/>
</dbReference>
<evidence type="ECO:0000256" key="4">
    <source>
        <dbReference type="ARBA" id="ARBA00022605"/>
    </source>
</evidence>
<comment type="catalytic activity">
    <reaction evidence="1">
        <text>1-(2-carboxyphenylamino)-1-deoxy-D-ribulose 5-phosphate + H(+) = (1S,2R)-1-C-(indol-3-yl)glycerol 3-phosphate + CO2 + H2O</text>
        <dbReference type="Rhea" id="RHEA:23476"/>
        <dbReference type="ChEBI" id="CHEBI:15377"/>
        <dbReference type="ChEBI" id="CHEBI:15378"/>
        <dbReference type="ChEBI" id="CHEBI:16526"/>
        <dbReference type="ChEBI" id="CHEBI:58613"/>
        <dbReference type="ChEBI" id="CHEBI:58866"/>
        <dbReference type="EC" id="4.1.1.48"/>
    </reaction>
</comment>
<evidence type="ECO:0000313" key="10">
    <source>
        <dbReference type="EMBL" id="ODN30010.1"/>
    </source>
</evidence>
<accession>A0A1E3G1I4</accession>
<dbReference type="InterPro" id="IPR013785">
    <property type="entry name" value="Aldolase_TIM"/>
</dbReference>
<dbReference type="RefSeq" id="WP_069293554.1">
    <property type="nucleotide sequence ID" value="NZ_CP140110.1"/>
</dbReference>
<dbReference type="AlphaFoldDB" id="A0A1E3G1I4"/>
<dbReference type="CDD" id="cd00331">
    <property type="entry name" value="IGPS"/>
    <property type="match status" value="1"/>
</dbReference>
<keyword evidence="7" id="KW-0057">Aromatic amino acid biosynthesis</keyword>
<dbReference type="SUPFAM" id="SSF51366">
    <property type="entry name" value="Ribulose-phoshate binding barrel"/>
    <property type="match status" value="1"/>
</dbReference>
<keyword evidence="5" id="KW-0210">Decarboxylase</keyword>
<dbReference type="STRING" id="1008305.A4H02_07475"/>
<evidence type="ECO:0000256" key="3">
    <source>
        <dbReference type="ARBA" id="ARBA00012362"/>
    </source>
</evidence>
<evidence type="ECO:0000256" key="5">
    <source>
        <dbReference type="ARBA" id="ARBA00022793"/>
    </source>
</evidence>
<keyword evidence="11" id="KW-1185">Reference proteome</keyword>
<protein>
    <recommendedName>
        <fullName evidence="3">indole-3-glycerol-phosphate synthase</fullName>
        <ecNumber evidence="3">4.1.1.48</ecNumber>
    </recommendedName>
</protein>
<dbReference type="InterPro" id="IPR001468">
    <property type="entry name" value="Indole-3-GlycerolPSynthase_CS"/>
</dbReference>
<evidence type="ECO:0000259" key="9">
    <source>
        <dbReference type="Pfam" id="PF00218"/>
    </source>
</evidence>
<evidence type="ECO:0000256" key="8">
    <source>
        <dbReference type="ARBA" id="ARBA00023239"/>
    </source>
</evidence>
<reference evidence="11" key="1">
    <citation type="submission" date="2016-04" db="EMBL/GenBank/DDBJ databases">
        <title>The genome sequence project of a novel Fervidobacterium isolate from a hot spring in Thailand.</title>
        <authorList>
            <person name="Gonzalez J.M."/>
            <person name="Cuecas A."/>
            <person name="Kanoksilapatham W."/>
        </authorList>
    </citation>
    <scope>NUCLEOTIDE SEQUENCE [LARGE SCALE GENOMIC DNA]</scope>
    <source>
        <strain evidence="11">FC2004</strain>
    </source>
</reference>
<dbReference type="Gene3D" id="3.20.20.70">
    <property type="entry name" value="Aldolase class I"/>
    <property type="match status" value="1"/>
</dbReference>
<evidence type="ECO:0000256" key="2">
    <source>
        <dbReference type="ARBA" id="ARBA00004696"/>
    </source>
</evidence>
<dbReference type="PANTHER" id="PTHR22854">
    <property type="entry name" value="TRYPTOPHAN BIOSYNTHESIS PROTEIN"/>
    <property type="match status" value="1"/>
</dbReference>
<dbReference type="PANTHER" id="PTHR22854:SF2">
    <property type="entry name" value="INDOLE-3-GLYCEROL-PHOSPHATE SYNTHASE"/>
    <property type="match status" value="1"/>
</dbReference>
<keyword evidence="6" id="KW-0822">Tryptophan biosynthesis</keyword>
<feature type="domain" description="Indole-3-glycerol phosphate synthase" evidence="9">
    <location>
        <begin position="17"/>
        <end position="249"/>
    </location>
</feature>
<organism evidence="10 11">
    <name type="scientific">Fervidobacterium thailandense</name>
    <dbReference type="NCBI Taxonomy" id="1008305"/>
    <lineage>
        <taxon>Bacteria</taxon>
        <taxon>Thermotogati</taxon>
        <taxon>Thermotogota</taxon>
        <taxon>Thermotogae</taxon>
        <taxon>Thermotogales</taxon>
        <taxon>Fervidobacteriaceae</taxon>
        <taxon>Fervidobacterium</taxon>
    </lineage>
</organism>
<keyword evidence="4" id="KW-0028">Amino-acid biosynthesis</keyword>
<proteinExistence type="predicted"/>
<dbReference type="GO" id="GO:0004640">
    <property type="term" value="F:phosphoribosylanthranilate isomerase activity"/>
    <property type="evidence" value="ECO:0007669"/>
    <property type="project" value="TreeGrafter"/>
</dbReference>
<name>A0A1E3G1I4_9BACT</name>
<dbReference type="UniPathway" id="UPA00035">
    <property type="reaction ID" value="UER00043"/>
</dbReference>
<comment type="pathway">
    <text evidence="2">Amino-acid biosynthesis; L-tryptophan biosynthesis; L-tryptophan from chorismate: step 4/5.</text>
</comment>
<dbReference type="EC" id="4.1.1.48" evidence="3"/>
<sequence length="258" mass="29147">MDFLERVRLEKEQLYVRASPGRFYKSFSQRGTCGVIAEFKRRSPSEGPLLQEVTCGAKGTPDDVRQVLADYERAGASAVSILTDTPRFDGSLEDLKMARTATSLPILRKDFIVSSRQLCESILYGADCVLLIAEMLEKEQLQKLAYFAYELGLDLLIELHELESYEKLKDLSVPYVLGVNSRNLRTLQVSHTHTLEVVKKLPSDIPLVVESGVKRLEDLEPYLPYKPSGFLIGTYLLKSSDRVKTLRELVAFLARARK</sequence>
<dbReference type="InterPro" id="IPR045186">
    <property type="entry name" value="Indole-3-glycerol_P_synth"/>
</dbReference>
<dbReference type="GO" id="GO:0000162">
    <property type="term" value="P:L-tryptophan biosynthetic process"/>
    <property type="evidence" value="ECO:0007669"/>
    <property type="project" value="UniProtKB-UniPathway"/>
</dbReference>
<dbReference type="EMBL" id="LWAF01000012">
    <property type="protein sequence ID" value="ODN30010.1"/>
    <property type="molecule type" value="Genomic_DNA"/>
</dbReference>
<dbReference type="Proteomes" id="UP000094570">
    <property type="component" value="Unassembled WGS sequence"/>
</dbReference>
<dbReference type="OrthoDB" id="9804217at2"/>
<dbReference type="Pfam" id="PF00218">
    <property type="entry name" value="IGPS"/>
    <property type="match status" value="1"/>
</dbReference>
<evidence type="ECO:0000256" key="7">
    <source>
        <dbReference type="ARBA" id="ARBA00023141"/>
    </source>
</evidence>
<evidence type="ECO:0000313" key="11">
    <source>
        <dbReference type="Proteomes" id="UP000094570"/>
    </source>
</evidence>
<comment type="caution">
    <text evidence="10">The sequence shown here is derived from an EMBL/GenBank/DDBJ whole genome shotgun (WGS) entry which is preliminary data.</text>
</comment>
<evidence type="ECO:0000256" key="6">
    <source>
        <dbReference type="ARBA" id="ARBA00022822"/>
    </source>
</evidence>